<feature type="compositionally biased region" description="Low complexity" evidence="3">
    <location>
        <begin position="117"/>
        <end position="127"/>
    </location>
</feature>
<dbReference type="Proteomes" id="UP000001549">
    <property type="component" value="Chromosome"/>
</dbReference>
<evidence type="ECO:0000313" key="4">
    <source>
        <dbReference type="EMBL" id="AEH07719.1"/>
    </source>
</evidence>
<dbReference type="RefSeq" id="WP_013871715.1">
    <property type="nucleotide sequence ID" value="NC_015656.1"/>
</dbReference>
<keyword evidence="2" id="KW-0456">Lyase</keyword>
<reference evidence="4 5" key="1">
    <citation type="submission" date="2011-05" db="EMBL/GenBank/DDBJ databases">
        <title>Complete sequence of chromosome of Frankia symbiont of Datisca glomerata.</title>
        <authorList>
            <consortium name="US DOE Joint Genome Institute"/>
            <person name="Lucas S."/>
            <person name="Han J."/>
            <person name="Lapidus A."/>
            <person name="Cheng J.-F."/>
            <person name="Goodwin L."/>
            <person name="Pitluck S."/>
            <person name="Peters L."/>
            <person name="Mikhailova N."/>
            <person name="Chertkov O."/>
            <person name="Teshima H."/>
            <person name="Han C."/>
            <person name="Tapia R."/>
            <person name="Land M."/>
            <person name="Hauser L."/>
            <person name="Kyrpides N."/>
            <person name="Ivanova N."/>
            <person name="Pagani I."/>
            <person name="Berry A."/>
            <person name="Pawlowski K."/>
            <person name="Persson T."/>
            <person name="Vanden Heuvel B."/>
            <person name="Benson D."/>
            <person name="Woyke T."/>
        </authorList>
    </citation>
    <scope>NUCLEOTIDE SEQUENCE [LARGE SCALE GENOMIC DNA]</scope>
    <source>
        <strain evidence="5">4085684</strain>
    </source>
</reference>
<keyword evidence="5" id="KW-1185">Reference proteome</keyword>
<dbReference type="Gene3D" id="3.30.70.1380">
    <property type="entry name" value="Transcriptional regulatory protein pf0864 domain like"/>
    <property type="match status" value="1"/>
</dbReference>
<feature type="compositionally biased region" description="Gly residues" evidence="3">
    <location>
        <begin position="142"/>
        <end position="152"/>
    </location>
</feature>
<evidence type="ECO:0000313" key="5">
    <source>
        <dbReference type="Proteomes" id="UP000001549"/>
    </source>
</evidence>
<name>F8B0V5_9ACTN</name>
<dbReference type="Pfam" id="PF01969">
    <property type="entry name" value="Ni_insertion"/>
    <property type="match status" value="1"/>
</dbReference>
<feature type="compositionally biased region" description="Low complexity" evidence="3">
    <location>
        <begin position="579"/>
        <end position="601"/>
    </location>
</feature>
<dbReference type="InterPro" id="IPR002822">
    <property type="entry name" value="Ni_insertion"/>
</dbReference>
<feature type="compositionally biased region" description="Low complexity" evidence="3">
    <location>
        <begin position="14"/>
        <end position="23"/>
    </location>
</feature>
<organism evidence="4 5">
    <name type="scientific">Candidatus Protofrankia datiscae</name>
    <dbReference type="NCBI Taxonomy" id="2716812"/>
    <lineage>
        <taxon>Bacteria</taxon>
        <taxon>Bacillati</taxon>
        <taxon>Actinomycetota</taxon>
        <taxon>Actinomycetes</taxon>
        <taxon>Frankiales</taxon>
        <taxon>Frankiaceae</taxon>
        <taxon>Protofrankia</taxon>
    </lineage>
</organism>
<dbReference type="AlphaFoldDB" id="F8B0V5"/>
<dbReference type="NCBIfam" id="TIGR00299">
    <property type="entry name" value="nickel pincer cofactor biosynthesis protein LarC"/>
    <property type="match status" value="1"/>
</dbReference>
<gene>
    <name evidence="2" type="primary">larC</name>
    <name evidence="4" type="ordered locus">FsymDg_0143</name>
</gene>
<dbReference type="GO" id="GO:0051604">
    <property type="term" value="P:protein maturation"/>
    <property type="evidence" value="ECO:0007669"/>
    <property type="project" value="UniProtKB-UniRule"/>
</dbReference>
<keyword evidence="1 2" id="KW-0533">Nickel</keyword>
<dbReference type="PANTHER" id="PTHR36566">
    <property type="entry name" value="NICKEL INSERTION PROTEIN-RELATED"/>
    <property type="match status" value="1"/>
</dbReference>
<dbReference type="EMBL" id="CP002801">
    <property type="protein sequence ID" value="AEH07719.1"/>
    <property type="molecule type" value="Genomic_DNA"/>
</dbReference>
<dbReference type="Gene3D" id="3.10.20.300">
    <property type="entry name" value="mk0293 like domain"/>
    <property type="match status" value="1"/>
</dbReference>
<dbReference type="HAMAP" id="MF_01074">
    <property type="entry name" value="LarC"/>
    <property type="match status" value="1"/>
</dbReference>
<feature type="region of interest" description="Disordered" evidence="3">
    <location>
        <begin position="537"/>
        <end position="601"/>
    </location>
</feature>
<feature type="compositionally biased region" description="Basic residues" evidence="3">
    <location>
        <begin position="130"/>
        <end position="140"/>
    </location>
</feature>
<evidence type="ECO:0000256" key="3">
    <source>
        <dbReference type="SAM" id="MobiDB-lite"/>
    </source>
</evidence>
<dbReference type="EC" id="4.99.1.12" evidence="2"/>
<protein>
    <recommendedName>
        <fullName evidence="2">Pyridinium-3,5-bisthiocarboxylic acid mononucleotide nickel insertion protein</fullName>
        <shortName evidence="2">P2TMN nickel insertion protein</shortName>
        <ecNumber evidence="2">4.99.1.12</ecNumber>
    </recommendedName>
    <alternativeName>
        <fullName evidence="2">Nickel-pincer cofactor biosynthesis protein LarC</fullName>
    </alternativeName>
</protein>
<dbReference type="PANTHER" id="PTHR36566:SF1">
    <property type="entry name" value="PYRIDINIUM-3,5-BISTHIOCARBOXYLIC ACID MONONUCLEOTIDE NICKEL INSERTION PROTEIN"/>
    <property type="match status" value="1"/>
</dbReference>
<dbReference type="GO" id="GO:0016829">
    <property type="term" value="F:lyase activity"/>
    <property type="evidence" value="ECO:0007669"/>
    <property type="project" value="UniProtKB-UniRule"/>
</dbReference>
<comment type="function">
    <text evidence="2">Involved in the biosynthesis of a nickel-pincer cofactor ((SCS)Ni(II) pincer complex). Binds Ni(2+), and functions in nickel delivery to pyridinium-3,5-bisthiocarboxylic acid mononucleotide (P2TMN), to form the mature cofactor. Is thus probably required for the activation of nickel-pincer cofactor-dependent enzymes.</text>
</comment>
<comment type="similarity">
    <text evidence="2">Belongs to the LarC family.</text>
</comment>
<dbReference type="HOGENOM" id="CLU_028523_2_1_11"/>
<evidence type="ECO:0000256" key="1">
    <source>
        <dbReference type="ARBA" id="ARBA00022596"/>
    </source>
</evidence>
<sequence length="601" mass="60561">MTDARPPSAHPRSAQPAGPDPAAGQVRLGWLDLSSGASGDMLLGALIGALAGMGQPTGVIGEAVDALGLPVRLDVSGTSRAGLAATRVRVITDGDIAETGGDDGTSASGDGDGGDGTTAAAPVTGPGTHKDHHGHRHHHGPGGDGRPGGQGDGQPRRTWPDVRRLLTRAPLADTVREHALATFAALAEAEAAVHGIPADEVHFHEVGALDALADVVGVCAGIAALGLDQLVVSTVALGGGSARTEHGVLPVPGPAVLELLRAAGLPGHGGPVDVELCTPTGAALVAAHADASGPLPAMRVRAIGVGAGRRDIPGRPNIVRLVVGCAPRPGPLISVPAAGGRASLPHASLARAPRPPHASQAPDSFAPDAAVDAPVPDAATLEAPGAGVPGAVDELLIETNVDDLDPRAWPEIMAALLAAGARDVWLTPILMKKGRPAHTLSVLVRAPHADAVRRLVFLHTPTLGLRETTVRKRALDRAFRTVDVGGETIAVKIGMLAGGRAVTAQPEWDDVRRAAIRLGQPARRVLATAAAAALNTDGAPLPTAGRDGGSGTDLRDDTATTDNAHTTSNVHIMSNTYRTGKTGIADDTGAGDDSTQTGMPS</sequence>
<evidence type="ECO:0000256" key="2">
    <source>
        <dbReference type="HAMAP-Rule" id="MF_01074"/>
    </source>
</evidence>
<dbReference type="KEGG" id="fsy:FsymDg_0143"/>
<accession>F8B0V5</accession>
<feature type="compositionally biased region" description="Polar residues" evidence="3">
    <location>
        <begin position="568"/>
        <end position="578"/>
    </location>
</feature>
<dbReference type="STRING" id="656024.FsymDg_0143"/>
<feature type="region of interest" description="Disordered" evidence="3">
    <location>
        <begin position="347"/>
        <end position="367"/>
    </location>
</feature>
<comment type="catalytic activity">
    <reaction evidence="2">
        <text>Ni(II)-pyridinium-3,5-bisthiocarboxylate mononucleotide = pyridinium-3,5-bisthiocarboxylate mononucleotide + Ni(2+)</text>
        <dbReference type="Rhea" id="RHEA:54784"/>
        <dbReference type="ChEBI" id="CHEBI:49786"/>
        <dbReference type="ChEBI" id="CHEBI:137372"/>
        <dbReference type="ChEBI" id="CHEBI:137373"/>
        <dbReference type="EC" id="4.99.1.12"/>
    </reaction>
</comment>
<feature type="region of interest" description="Disordered" evidence="3">
    <location>
        <begin position="95"/>
        <end position="160"/>
    </location>
</feature>
<dbReference type="eggNOG" id="COG1641">
    <property type="taxonomic scope" value="Bacteria"/>
</dbReference>
<proteinExistence type="inferred from homology"/>
<dbReference type="GO" id="GO:0016151">
    <property type="term" value="F:nickel cation binding"/>
    <property type="evidence" value="ECO:0007669"/>
    <property type="project" value="UniProtKB-UniRule"/>
</dbReference>
<feature type="region of interest" description="Disordered" evidence="3">
    <location>
        <begin position="1"/>
        <end position="23"/>
    </location>
</feature>